<organism evidence="1 2">
    <name type="scientific">Geoanaerobacter pelophilus</name>
    <dbReference type="NCBI Taxonomy" id="60036"/>
    <lineage>
        <taxon>Bacteria</taxon>
        <taxon>Pseudomonadati</taxon>
        <taxon>Thermodesulfobacteriota</taxon>
        <taxon>Desulfuromonadia</taxon>
        <taxon>Geobacterales</taxon>
        <taxon>Geobacteraceae</taxon>
        <taxon>Geoanaerobacter</taxon>
    </lineage>
</organism>
<accession>A0ABQ0MM00</accession>
<gene>
    <name evidence="1" type="ORF">GPEL0_01f4302</name>
</gene>
<name>A0ABQ0MM00_9BACT</name>
<evidence type="ECO:0000313" key="2">
    <source>
        <dbReference type="Proteomes" id="UP000194153"/>
    </source>
</evidence>
<dbReference type="EMBL" id="BDQG01000001">
    <property type="protein sequence ID" value="GAW68117.1"/>
    <property type="molecule type" value="Genomic_DNA"/>
</dbReference>
<dbReference type="Proteomes" id="UP000194153">
    <property type="component" value="Unassembled WGS sequence"/>
</dbReference>
<protein>
    <submittedName>
        <fullName evidence="1">Uncharacterized protein</fullName>
    </submittedName>
</protein>
<reference evidence="1 2" key="1">
    <citation type="submission" date="2017-04" db="EMBL/GenBank/DDBJ databases">
        <authorList>
            <consortium name="Geobacter pelophilus Genome Sequencing"/>
            <person name="Aoyagi T."/>
            <person name="Koike H."/>
            <person name="Hori T."/>
        </authorList>
    </citation>
    <scope>NUCLEOTIDE SEQUENCE [LARGE SCALE GENOMIC DNA]</scope>
    <source>
        <strain evidence="1 2">Drf2</strain>
    </source>
</reference>
<evidence type="ECO:0000313" key="1">
    <source>
        <dbReference type="EMBL" id="GAW68117.1"/>
    </source>
</evidence>
<proteinExistence type="predicted"/>
<keyword evidence="2" id="KW-1185">Reference proteome</keyword>
<reference evidence="2" key="2">
    <citation type="submission" date="2017-05" db="EMBL/GenBank/DDBJ databases">
        <title>Draft genome sequence of Geobacter pelophilus, a iron(III)-reducing bacteria.</title>
        <authorList>
            <person name="Aoyagi T."/>
            <person name="Koike H."/>
            <person name="Morita T."/>
            <person name="Sato Y."/>
            <person name="Habe H."/>
            <person name="Hori T."/>
        </authorList>
    </citation>
    <scope>NUCLEOTIDE SEQUENCE [LARGE SCALE GENOMIC DNA]</scope>
    <source>
        <strain evidence="2">Drf2</strain>
    </source>
</reference>
<sequence length="66" mass="7015">MTAKLDRQGGCGSEHGKEGCAACRCEDLFPYWCQTCSRSVSTGRCPYCGLKAKKKKGGTGGPPNKN</sequence>
<comment type="caution">
    <text evidence="1">The sequence shown here is derived from an EMBL/GenBank/DDBJ whole genome shotgun (WGS) entry which is preliminary data.</text>
</comment>